<dbReference type="Gene3D" id="3.40.50.10680">
    <property type="entry name" value="CofD-like domains"/>
    <property type="match status" value="1"/>
</dbReference>
<dbReference type="RefSeq" id="WP_170108074.1">
    <property type="nucleotide sequence ID" value="NZ_PVTQ01000011.1"/>
</dbReference>
<dbReference type="PANTHER" id="PTHR31240:SF0">
    <property type="entry name" value="MATERNAL EFFECT EMBRYO ARREST 18"/>
    <property type="match status" value="1"/>
</dbReference>
<dbReference type="NCBIfam" id="TIGR04357">
    <property type="entry name" value="CofD_rel_GAK"/>
    <property type="match status" value="1"/>
</dbReference>
<evidence type="ECO:0000313" key="2">
    <source>
        <dbReference type="Proteomes" id="UP000238392"/>
    </source>
</evidence>
<reference evidence="1 2" key="1">
    <citation type="submission" date="2018-03" db="EMBL/GenBank/DDBJ databases">
        <title>Genomic Encyclopedia of Archaeal and Bacterial Type Strains, Phase II (KMG-II): from individual species to whole genera.</title>
        <authorList>
            <person name="Goeker M."/>
        </authorList>
    </citation>
    <scope>NUCLEOTIDE SEQUENCE [LARGE SCALE GENOMIC DNA]</scope>
    <source>
        <strain evidence="1 2">DSM 100212</strain>
    </source>
</reference>
<dbReference type="CDD" id="cd07187">
    <property type="entry name" value="YvcK_like"/>
    <property type="match status" value="1"/>
</dbReference>
<name>A0A2T0WJR8_9RHOB</name>
<keyword evidence="2" id="KW-1185">Reference proteome</keyword>
<organism evidence="1 2">
    <name type="scientific">Donghicola tyrosinivorans</name>
    <dbReference type="NCBI Taxonomy" id="1652492"/>
    <lineage>
        <taxon>Bacteria</taxon>
        <taxon>Pseudomonadati</taxon>
        <taxon>Pseudomonadota</taxon>
        <taxon>Alphaproteobacteria</taxon>
        <taxon>Rhodobacterales</taxon>
        <taxon>Roseobacteraceae</taxon>
        <taxon>Donghicola</taxon>
    </lineage>
</organism>
<comment type="caution">
    <text evidence="1">The sequence shown here is derived from an EMBL/GenBank/DDBJ whole genome shotgun (WGS) entry which is preliminary data.</text>
</comment>
<dbReference type="InterPro" id="IPR002882">
    <property type="entry name" value="CofD"/>
</dbReference>
<dbReference type="EMBL" id="PVTQ01000011">
    <property type="protein sequence ID" value="PRY86915.1"/>
    <property type="molecule type" value="Genomic_DNA"/>
</dbReference>
<dbReference type="SUPFAM" id="SSF142338">
    <property type="entry name" value="CofD-like"/>
    <property type="match status" value="1"/>
</dbReference>
<dbReference type="PANTHER" id="PTHR31240">
    <property type="entry name" value="MATERNAL EFFECT EMBRYO ARREST 18"/>
    <property type="match status" value="1"/>
</dbReference>
<dbReference type="Proteomes" id="UP000238392">
    <property type="component" value="Unassembled WGS sequence"/>
</dbReference>
<dbReference type="InterPro" id="IPR027591">
    <property type="entry name" value="CofD-rel_GAK"/>
</dbReference>
<dbReference type="InterPro" id="IPR038136">
    <property type="entry name" value="CofD-like_dom_sf"/>
</dbReference>
<dbReference type="AlphaFoldDB" id="A0A2T0WJR8"/>
<accession>A0A2T0WJR8</accession>
<dbReference type="Pfam" id="PF01933">
    <property type="entry name" value="CofD"/>
    <property type="match status" value="1"/>
</dbReference>
<protein>
    <submittedName>
        <fullName evidence="1">CofD-related protein of GAK system</fullName>
    </submittedName>
</protein>
<evidence type="ECO:0000313" key="1">
    <source>
        <dbReference type="EMBL" id="PRY86915.1"/>
    </source>
</evidence>
<proteinExistence type="predicted"/>
<gene>
    <name evidence="1" type="ORF">CLV74_111148</name>
</gene>
<dbReference type="GO" id="GO:0043743">
    <property type="term" value="F:LPPG:FO 2-phospho-L-lactate transferase activity"/>
    <property type="evidence" value="ECO:0007669"/>
    <property type="project" value="InterPro"/>
</dbReference>
<sequence length="403" mass="43425">MTSRITALRPDPSILFFSGGSALNEIARALPSYTNNSAHILTPFDSGGSSRVLREAFGMPAVGDARSRLVALAERSETGQRAAHRLISYRLPKDAGADALRHEFGLMCQGVHPLTRDVSIRLWPQLVRPLRLIADHMPADLDLRGASVGNLMLTGLWLEHDCALQPALDALAEFLGVRGQVTVAADVNLHIGATLEDGRRVVGQRSLTGKEVRPLDCGLQHLFLHDGHHNVPAHEVRIPLRNRQLIGGARRIVYAPGSLFTSVIATLLPAGTGQAIAASSAPKIYTPSLGADPECLGLDLYGQVRALLDHLSKDASHAAPSDLVSHVLCDYSAPQEVLEQIARDFGIIIVRRALATPSGARYAPDAYLQNVLALGRRAHGPSLREVEFPEPVQSPLVRRARSG</sequence>